<dbReference type="Gene3D" id="3.40.630.30">
    <property type="match status" value="1"/>
</dbReference>
<name>A0A7K2IX45_9ACTN</name>
<dbReference type="Proteomes" id="UP000467124">
    <property type="component" value="Unassembled WGS sequence"/>
</dbReference>
<keyword evidence="3" id="KW-0808">Transferase</keyword>
<dbReference type="AlphaFoldDB" id="A0A7K2IX45"/>
<sequence>MAATRGETGPPGLDTIPRRAGPDDVPTLIELRVAAAEWLRSIGSDQWHDTARAIADIEAGVASGTTWVVDRGGRIDATLTLGGPDLDFWNEEDDLADALYLYKFMVRAGERGGGLGDAFLEWACARTAAQERHWLRLDCWRTNHALHRYYRERGFRHLRTVRCPGRGSGALFQRPVLPKGEADVRSARTFEGEA</sequence>
<evidence type="ECO:0000313" key="3">
    <source>
        <dbReference type="EMBL" id="MYR34560.1"/>
    </source>
</evidence>
<dbReference type="Pfam" id="PF00583">
    <property type="entry name" value="Acetyltransf_1"/>
    <property type="match status" value="1"/>
</dbReference>
<dbReference type="InterPro" id="IPR000182">
    <property type="entry name" value="GNAT_dom"/>
</dbReference>
<dbReference type="SUPFAM" id="SSF55729">
    <property type="entry name" value="Acyl-CoA N-acyltransferases (Nat)"/>
    <property type="match status" value="1"/>
</dbReference>
<dbReference type="PROSITE" id="PS51186">
    <property type="entry name" value="GNAT"/>
    <property type="match status" value="1"/>
</dbReference>
<organism evidence="3 4">
    <name type="scientific">Nocardiopsis alba</name>
    <dbReference type="NCBI Taxonomy" id="53437"/>
    <lineage>
        <taxon>Bacteria</taxon>
        <taxon>Bacillati</taxon>
        <taxon>Actinomycetota</taxon>
        <taxon>Actinomycetes</taxon>
        <taxon>Streptosporangiales</taxon>
        <taxon>Nocardiopsidaceae</taxon>
        <taxon>Nocardiopsis</taxon>
    </lineage>
</organism>
<dbReference type="InterPro" id="IPR016181">
    <property type="entry name" value="Acyl_CoA_acyltransferase"/>
</dbReference>
<proteinExistence type="predicted"/>
<evidence type="ECO:0000259" key="2">
    <source>
        <dbReference type="PROSITE" id="PS51186"/>
    </source>
</evidence>
<gene>
    <name evidence="3" type="ORF">GTW20_20500</name>
</gene>
<evidence type="ECO:0000313" key="4">
    <source>
        <dbReference type="Proteomes" id="UP000467124"/>
    </source>
</evidence>
<feature type="domain" description="N-acetyltransferase" evidence="2">
    <location>
        <begin position="15"/>
        <end position="177"/>
    </location>
</feature>
<protein>
    <submittedName>
        <fullName evidence="3">GNAT family N-acetyltransferase</fullName>
    </submittedName>
</protein>
<accession>A0A7K2IX45</accession>
<dbReference type="GO" id="GO:0016747">
    <property type="term" value="F:acyltransferase activity, transferring groups other than amino-acyl groups"/>
    <property type="evidence" value="ECO:0007669"/>
    <property type="project" value="InterPro"/>
</dbReference>
<dbReference type="EMBL" id="WWHY01000001">
    <property type="protein sequence ID" value="MYR34560.1"/>
    <property type="molecule type" value="Genomic_DNA"/>
</dbReference>
<evidence type="ECO:0000256" key="1">
    <source>
        <dbReference type="SAM" id="MobiDB-lite"/>
    </source>
</evidence>
<dbReference type="RefSeq" id="WP_161111580.1">
    <property type="nucleotide sequence ID" value="NZ_JBHYPC010000010.1"/>
</dbReference>
<comment type="caution">
    <text evidence="3">The sequence shown here is derived from an EMBL/GenBank/DDBJ whole genome shotgun (WGS) entry which is preliminary data.</text>
</comment>
<reference evidence="3 4" key="1">
    <citation type="journal article" date="2019" name="Nat. Commun.">
        <title>The antimicrobial potential of Streptomyces from insect microbiomes.</title>
        <authorList>
            <person name="Chevrette M.G."/>
            <person name="Carlson C.M."/>
            <person name="Ortega H.E."/>
            <person name="Thomas C."/>
            <person name="Ananiev G.E."/>
            <person name="Barns K.J."/>
            <person name="Book A.J."/>
            <person name="Cagnazzo J."/>
            <person name="Carlos C."/>
            <person name="Flanigan W."/>
            <person name="Grubbs K.J."/>
            <person name="Horn H.A."/>
            <person name="Hoffmann F.M."/>
            <person name="Klassen J.L."/>
            <person name="Knack J.J."/>
            <person name="Lewin G.R."/>
            <person name="McDonald B.R."/>
            <person name="Muller L."/>
            <person name="Melo W.G.P."/>
            <person name="Pinto-Tomas A.A."/>
            <person name="Schmitz A."/>
            <person name="Wendt-Pienkowski E."/>
            <person name="Wildman S."/>
            <person name="Zhao M."/>
            <person name="Zhang F."/>
            <person name="Bugni T.S."/>
            <person name="Andes D.R."/>
            <person name="Pupo M.T."/>
            <person name="Currie C.R."/>
        </authorList>
    </citation>
    <scope>NUCLEOTIDE SEQUENCE [LARGE SCALE GENOMIC DNA]</scope>
    <source>
        <strain evidence="3 4">SID5840</strain>
    </source>
</reference>
<feature type="region of interest" description="Disordered" evidence="1">
    <location>
        <begin position="1"/>
        <end position="21"/>
    </location>
</feature>